<name>A0A1D1VLS1_RAMVA</name>
<keyword evidence="2" id="KW-1185">Reference proteome</keyword>
<evidence type="ECO:0000313" key="1">
    <source>
        <dbReference type="EMBL" id="GAV01891.1"/>
    </source>
</evidence>
<evidence type="ECO:0000313" key="2">
    <source>
        <dbReference type="Proteomes" id="UP000186922"/>
    </source>
</evidence>
<sequence>MVRLMPNKVYWTILTVTDVKISGLFKIVDISQRLTIVFDPILIVQGNSQLRELAFSRLK</sequence>
<organism evidence="1 2">
    <name type="scientific">Ramazzottius varieornatus</name>
    <name type="common">Water bear</name>
    <name type="synonym">Tardigrade</name>
    <dbReference type="NCBI Taxonomy" id="947166"/>
    <lineage>
        <taxon>Eukaryota</taxon>
        <taxon>Metazoa</taxon>
        <taxon>Ecdysozoa</taxon>
        <taxon>Tardigrada</taxon>
        <taxon>Eutardigrada</taxon>
        <taxon>Parachela</taxon>
        <taxon>Hypsibioidea</taxon>
        <taxon>Ramazzottiidae</taxon>
        <taxon>Ramazzottius</taxon>
    </lineage>
</organism>
<accession>A0A1D1VLS1</accession>
<dbReference type="Proteomes" id="UP000186922">
    <property type="component" value="Unassembled WGS sequence"/>
</dbReference>
<protein>
    <submittedName>
        <fullName evidence="1">Uncharacterized protein</fullName>
    </submittedName>
</protein>
<gene>
    <name evidence="1" type="primary">RvY_12530-1</name>
    <name evidence="1" type="synonym">RvY_12530.1</name>
    <name evidence="1" type="ORF">RvY_12530</name>
</gene>
<proteinExistence type="predicted"/>
<dbReference type="AlphaFoldDB" id="A0A1D1VLS1"/>
<dbReference type="EMBL" id="BDGG01000007">
    <property type="protein sequence ID" value="GAV01891.1"/>
    <property type="molecule type" value="Genomic_DNA"/>
</dbReference>
<reference evidence="1 2" key="1">
    <citation type="journal article" date="2016" name="Nat. Commun.">
        <title>Extremotolerant tardigrade genome and improved radiotolerance of human cultured cells by tardigrade-unique protein.</title>
        <authorList>
            <person name="Hashimoto T."/>
            <person name="Horikawa D.D."/>
            <person name="Saito Y."/>
            <person name="Kuwahara H."/>
            <person name="Kozuka-Hata H."/>
            <person name="Shin-I T."/>
            <person name="Minakuchi Y."/>
            <person name="Ohishi K."/>
            <person name="Motoyama A."/>
            <person name="Aizu T."/>
            <person name="Enomoto A."/>
            <person name="Kondo K."/>
            <person name="Tanaka S."/>
            <person name="Hara Y."/>
            <person name="Koshikawa S."/>
            <person name="Sagara H."/>
            <person name="Miura T."/>
            <person name="Yokobori S."/>
            <person name="Miyagawa K."/>
            <person name="Suzuki Y."/>
            <person name="Kubo T."/>
            <person name="Oyama M."/>
            <person name="Kohara Y."/>
            <person name="Fujiyama A."/>
            <person name="Arakawa K."/>
            <person name="Katayama T."/>
            <person name="Toyoda A."/>
            <person name="Kunieda T."/>
        </authorList>
    </citation>
    <scope>NUCLEOTIDE SEQUENCE [LARGE SCALE GENOMIC DNA]</scope>
    <source>
        <strain evidence="1 2">YOKOZUNA-1</strain>
    </source>
</reference>
<comment type="caution">
    <text evidence="1">The sequence shown here is derived from an EMBL/GenBank/DDBJ whole genome shotgun (WGS) entry which is preliminary data.</text>
</comment>